<comment type="caution">
    <text evidence="2">The sequence shown here is derived from an EMBL/GenBank/DDBJ whole genome shotgun (WGS) entry which is preliminary data.</text>
</comment>
<dbReference type="AlphaFoldDB" id="A0A6G0W1I3"/>
<proteinExistence type="predicted"/>
<organism evidence="2 3">
    <name type="scientific">Aphis craccivora</name>
    <name type="common">Cowpea aphid</name>
    <dbReference type="NCBI Taxonomy" id="307492"/>
    <lineage>
        <taxon>Eukaryota</taxon>
        <taxon>Metazoa</taxon>
        <taxon>Ecdysozoa</taxon>
        <taxon>Arthropoda</taxon>
        <taxon>Hexapoda</taxon>
        <taxon>Insecta</taxon>
        <taxon>Pterygota</taxon>
        <taxon>Neoptera</taxon>
        <taxon>Paraneoptera</taxon>
        <taxon>Hemiptera</taxon>
        <taxon>Sternorrhyncha</taxon>
        <taxon>Aphidomorpha</taxon>
        <taxon>Aphidoidea</taxon>
        <taxon>Aphididae</taxon>
        <taxon>Aphidini</taxon>
        <taxon>Aphis</taxon>
        <taxon>Aphis</taxon>
    </lineage>
</organism>
<evidence type="ECO:0000313" key="3">
    <source>
        <dbReference type="Proteomes" id="UP000478052"/>
    </source>
</evidence>
<reference evidence="2 3" key="1">
    <citation type="submission" date="2019-08" db="EMBL/GenBank/DDBJ databases">
        <title>Whole genome of Aphis craccivora.</title>
        <authorList>
            <person name="Voronova N.V."/>
            <person name="Shulinski R.S."/>
            <person name="Bandarenka Y.V."/>
            <person name="Zhorov D.G."/>
            <person name="Warner D."/>
        </authorList>
    </citation>
    <scope>NUCLEOTIDE SEQUENCE [LARGE SCALE GENOMIC DNA]</scope>
    <source>
        <strain evidence="2">180601</strain>
        <tissue evidence="2">Whole Body</tissue>
    </source>
</reference>
<dbReference type="EMBL" id="VUJU01009626">
    <property type="protein sequence ID" value="KAF0718889.1"/>
    <property type="molecule type" value="Genomic_DNA"/>
</dbReference>
<dbReference type="Proteomes" id="UP000478052">
    <property type="component" value="Unassembled WGS sequence"/>
</dbReference>
<dbReference type="OrthoDB" id="6584474at2759"/>
<gene>
    <name evidence="2" type="ORF">FWK35_00037351</name>
</gene>
<evidence type="ECO:0000256" key="1">
    <source>
        <dbReference type="SAM" id="MobiDB-lite"/>
    </source>
</evidence>
<feature type="region of interest" description="Disordered" evidence="1">
    <location>
        <begin position="99"/>
        <end position="119"/>
    </location>
</feature>
<sequence length="119" mass="13920">MDLKKLFCPPFMTRIDNMSHTEYKTLWGCFICKKILITKTAAINHANICKPPITKEEDISVEKLQNMEKNMSFPCKYCSKVKTSKEKWIKHLNKHETSDYDINNWGEDLPDESSDSNDE</sequence>
<protein>
    <submittedName>
        <fullName evidence="2">C2H2-type domain-containing protein</fullName>
    </submittedName>
</protein>
<accession>A0A6G0W1I3</accession>
<keyword evidence="3" id="KW-1185">Reference proteome</keyword>
<name>A0A6G0W1I3_APHCR</name>
<feature type="compositionally biased region" description="Acidic residues" evidence="1">
    <location>
        <begin position="108"/>
        <end position="119"/>
    </location>
</feature>
<evidence type="ECO:0000313" key="2">
    <source>
        <dbReference type="EMBL" id="KAF0718889.1"/>
    </source>
</evidence>